<evidence type="ECO:0000256" key="2">
    <source>
        <dbReference type="ARBA" id="ARBA00022723"/>
    </source>
</evidence>
<feature type="domain" description="Radical SAM core" evidence="7">
    <location>
        <begin position="48"/>
        <end position="260"/>
    </location>
</feature>
<dbReference type="InterPro" id="IPR013785">
    <property type="entry name" value="Aldolase_TIM"/>
</dbReference>
<keyword evidence="4 5" id="KW-0411">Iron-sulfur</keyword>
<sequence length="331" mass="36998">MAIYVLGDHTLDLREPDRETLVALLKDETVNEELFHVADCVKTREFGNKVFIRGIIEFSNHCRCTCAYCGINARMTRIKRYRMLPDDLVDAAVHAAQTYRTVILQSGEDRFYTADMLADIVRRIKKQANCAVTLSIGERTLEEYRMMREAGADRFLLKHETANAVLYEALHGVPLETRLDAQRRLRGLGFELGGGFMVGLPGQTDETLADDLLTLVREKVQMAGIGPFIVHPDTELAGARDGDPHKTLKVLALARLLLPACHLPSTTALNVKGGMKNALFCGADVIMQKATPFAYRELYDIYPGRDAREVPLEEQYETLRKGLAELGLSAE</sequence>
<dbReference type="PIRSF" id="PIRSF004762">
    <property type="entry name" value="CHP00423"/>
    <property type="match status" value="1"/>
</dbReference>
<dbReference type="InterPro" id="IPR007197">
    <property type="entry name" value="rSAM"/>
</dbReference>
<keyword evidence="5" id="KW-0004">4Fe-4S</keyword>
<dbReference type="AlphaFoldDB" id="A0AAU8AA89"/>
<evidence type="ECO:0000259" key="7">
    <source>
        <dbReference type="PROSITE" id="PS51918"/>
    </source>
</evidence>
<dbReference type="SFLD" id="SFLDG01060">
    <property type="entry name" value="BATS_domain_containing"/>
    <property type="match status" value="1"/>
</dbReference>
<dbReference type="SUPFAM" id="SSF102114">
    <property type="entry name" value="Radical SAM enzymes"/>
    <property type="match status" value="1"/>
</dbReference>
<proteinExistence type="predicted"/>
<dbReference type="Pfam" id="PF04055">
    <property type="entry name" value="Radical_SAM"/>
    <property type="match status" value="1"/>
</dbReference>
<dbReference type="GO" id="GO:0016740">
    <property type="term" value="F:transferase activity"/>
    <property type="evidence" value="ECO:0007669"/>
    <property type="project" value="TreeGrafter"/>
</dbReference>
<name>A0AAU8AA89_9FIRM</name>
<dbReference type="PANTHER" id="PTHR43726">
    <property type="entry name" value="3-METHYLORNITHINE SYNTHASE"/>
    <property type="match status" value="1"/>
</dbReference>
<dbReference type="SFLD" id="SFLDG01280">
    <property type="entry name" value="HydE/PylB-like"/>
    <property type="match status" value="1"/>
</dbReference>
<dbReference type="InterPro" id="IPR058240">
    <property type="entry name" value="rSAM_sf"/>
</dbReference>
<dbReference type="GO" id="GO:0046872">
    <property type="term" value="F:metal ion binding"/>
    <property type="evidence" value="ECO:0007669"/>
    <property type="project" value="UniProtKB-KW"/>
</dbReference>
<protein>
    <submittedName>
        <fullName evidence="8">[FeFe] hydrogenase H-cluster radical SAM maturase HydE</fullName>
    </submittedName>
</protein>
<keyword evidence="3 5" id="KW-0408">Iron</keyword>
<feature type="binding site" evidence="5">
    <location>
        <position position="62"/>
    </location>
    <ligand>
        <name>[4Fe-4S] cluster</name>
        <dbReference type="ChEBI" id="CHEBI:49883"/>
        <note>4Fe-4S-S-AdoMet</note>
    </ligand>
</feature>
<organism evidence="8">
    <name type="scientific">Christensenella massiliensis</name>
    <dbReference type="NCBI Taxonomy" id="1805714"/>
    <lineage>
        <taxon>Bacteria</taxon>
        <taxon>Bacillati</taxon>
        <taxon>Bacillota</taxon>
        <taxon>Clostridia</taxon>
        <taxon>Christensenellales</taxon>
        <taxon>Christensenellaceae</taxon>
        <taxon>Christensenella</taxon>
    </lineage>
</organism>
<dbReference type="EMBL" id="CP117826">
    <property type="protein sequence ID" value="XCC62491.1"/>
    <property type="molecule type" value="Genomic_DNA"/>
</dbReference>
<evidence type="ECO:0000256" key="5">
    <source>
        <dbReference type="PIRSR" id="PIRSR004762-1"/>
    </source>
</evidence>
<comment type="cofactor">
    <cofactor evidence="5">
        <name>[4Fe-4S] cluster</name>
        <dbReference type="ChEBI" id="CHEBI:49883"/>
    </cofactor>
    <text evidence="5">Binds 1 [4Fe-4S] cluster. The cluster is coordinated with 3 cysteines and an exchangeable S-adenosyl-L-methionine.</text>
</comment>
<reference evidence="8" key="1">
    <citation type="submission" date="2023-02" db="EMBL/GenBank/DDBJ databases">
        <title>Gut commensal Christensenella minuta modulates host metabolism via a new class of secondary bile acids.</title>
        <authorList>
            <person name="Liu C."/>
        </authorList>
    </citation>
    <scope>NUCLEOTIDE SEQUENCE</scope>
    <source>
        <strain evidence="8">CA70</strain>
    </source>
</reference>
<dbReference type="InterPro" id="IPR006638">
    <property type="entry name" value="Elp3/MiaA/NifB-like_rSAM"/>
</dbReference>
<evidence type="ECO:0000256" key="3">
    <source>
        <dbReference type="ARBA" id="ARBA00023004"/>
    </source>
</evidence>
<dbReference type="SFLD" id="SFLDS00029">
    <property type="entry name" value="Radical_SAM"/>
    <property type="match status" value="1"/>
</dbReference>
<keyword evidence="2" id="KW-0479">Metal-binding</keyword>
<dbReference type="PANTHER" id="PTHR43726:SF1">
    <property type="entry name" value="BIOTIN SYNTHASE"/>
    <property type="match status" value="1"/>
</dbReference>
<feature type="binding site" evidence="5">
    <location>
        <position position="66"/>
    </location>
    <ligand>
        <name>[4Fe-4S] cluster</name>
        <dbReference type="ChEBI" id="CHEBI:49883"/>
        <note>4Fe-4S-S-AdoMet</note>
    </ligand>
</feature>
<dbReference type="InterPro" id="IPR024021">
    <property type="entry name" value="FeFe-hyd_HydE_rSAM"/>
</dbReference>
<dbReference type="SMART" id="SM00729">
    <property type="entry name" value="Elp3"/>
    <property type="match status" value="1"/>
</dbReference>
<evidence type="ECO:0000256" key="4">
    <source>
        <dbReference type="ARBA" id="ARBA00023014"/>
    </source>
</evidence>
<evidence type="ECO:0000313" key="8">
    <source>
        <dbReference type="EMBL" id="XCC62491.1"/>
    </source>
</evidence>
<gene>
    <name evidence="8" type="primary">hydE</name>
    <name evidence="8" type="ORF">PUP29_00730</name>
</gene>
<accession>A0AAU8AA89</accession>
<feature type="binding site" evidence="6">
    <location>
        <position position="160"/>
    </location>
    <ligand>
        <name>S-adenosyl-L-methionine</name>
        <dbReference type="ChEBI" id="CHEBI:59789"/>
    </ligand>
</feature>
<dbReference type="InterPro" id="IPR034422">
    <property type="entry name" value="HydE/PylB-like"/>
</dbReference>
<feature type="binding site" evidence="6">
    <location>
        <position position="178"/>
    </location>
    <ligand>
        <name>S-adenosyl-L-methionine</name>
        <dbReference type="ChEBI" id="CHEBI:59789"/>
    </ligand>
</feature>
<dbReference type="SFLD" id="SFLDG01082">
    <property type="entry name" value="B12-binding_domain_containing"/>
    <property type="match status" value="1"/>
</dbReference>
<dbReference type="CDD" id="cd01335">
    <property type="entry name" value="Radical_SAM"/>
    <property type="match status" value="1"/>
</dbReference>
<dbReference type="RefSeq" id="WP_079547706.1">
    <property type="nucleotide sequence ID" value="NZ_CP117826.1"/>
</dbReference>
<evidence type="ECO:0000256" key="6">
    <source>
        <dbReference type="PIRSR" id="PIRSR004762-2"/>
    </source>
</evidence>
<dbReference type="NCBIfam" id="TIGR03956">
    <property type="entry name" value="rSAM_HydE"/>
    <property type="match status" value="1"/>
</dbReference>
<evidence type="ECO:0000256" key="1">
    <source>
        <dbReference type="ARBA" id="ARBA00022691"/>
    </source>
</evidence>
<dbReference type="PROSITE" id="PS51918">
    <property type="entry name" value="RADICAL_SAM"/>
    <property type="match status" value="1"/>
</dbReference>
<feature type="binding site" evidence="5">
    <location>
        <position position="69"/>
    </location>
    <ligand>
        <name>[4Fe-4S] cluster</name>
        <dbReference type="ChEBI" id="CHEBI:49883"/>
        <note>4Fe-4S-S-AdoMet</note>
    </ligand>
</feature>
<dbReference type="GO" id="GO:0051539">
    <property type="term" value="F:4 iron, 4 sulfur cluster binding"/>
    <property type="evidence" value="ECO:0007669"/>
    <property type="project" value="UniProtKB-KW"/>
</dbReference>
<keyword evidence="1 5" id="KW-0949">S-adenosyl-L-methionine</keyword>
<dbReference type="Gene3D" id="3.20.20.70">
    <property type="entry name" value="Aldolase class I"/>
    <property type="match status" value="1"/>
</dbReference>
<feature type="binding site" evidence="6">
    <location>
        <position position="135"/>
    </location>
    <ligand>
        <name>(3R)-3-methyl-D-ornithine</name>
        <dbReference type="ChEBI" id="CHEBI:64642"/>
    </ligand>
</feature>